<feature type="transmembrane region" description="Helical" evidence="1">
    <location>
        <begin position="80"/>
        <end position="100"/>
    </location>
</feature>
<evidence type="ECO:0000313" key="2">
    <source>
        <dbReference type="EMBL" id="NEZ54538.1"/>
    </source>
</evidence>
<dbReference type="AlphaFoldDB" id="A0A6M0RE37"/>
<dbReference type="Proteomes" id="UP000481033">
    <property type="component" value="Unassembled WGS sequence"/>
</dbReference>
<dbReference type="InterPro" id="IPR025576">
    <property type="entry name" value="YwiC"/>
</dbReference>
<sequence>MDTSQAPKAGSHVPAWHHPILSPEHGVYVVLLVSFLTGAAAAQQWTWTTTLVLISAFAGFQAEHPLVLQIRQRRSWKPRFLVWGGLYGSLALGIAIYLALKSPMLWWLYGAAIATLILDAIAVFQRQHRSIANELLTFAAVCLTAPFAYIATTGTVTAAIVGLWLLNTCFFGSAIFTVKLRKTRTAALMPGIVYHAIAILSLATLCYCNWLAPVTASAFSIALLRFCLVIGWQDWYKAAQIQYVASLETLSSILFLAITAISLLPAHLPASM</sequence>
<keyword evidence="1" id="KW-1133">Transmembrane helix</keyword>
<evidence type="ECO:0008006" key="4">
    <source>
        <dbReference type="Google" id="ProtNLM"/>
    </source>
</evidence>
<comment type="caution">
    <text evidence="2">The sequence shown here is derived from an EMBL/GenBank/DDBJ whole genome shotgun (WGS) entry which is preliminary data.</text>
</comment>
<dbReference type="Pfam" id="PF14256">
    <property type="entry name" value="YwiC"/>
    <property type="match status" value="1"/>
</dbReference>
<feature type="transmembrane region" description="Helical" evidence="1">
    <location>
        <begin position="26"/>
        <end position="45"/>
    </location>
</feature>
<feature type="transmembrane region" description="Helical" evidence="1">
    <location>
        <begin position="156"/>
        <end position="180"/>
    </location>
</feature>
<dbReference type="EMBL" id="QXHD01000003">
    <property type="protein sequence ID" value="NEZ54538.1"/>
    <property type="molecule type" value="Genomic_DNA"/>
</dbReference>
<proteinExistence type="predicted"/>
<feature type="transmembrane region" description="Helical" evidence="1">
    <location>
        <begin position="243"/>
        <end position="264"/>
    </location>
</feature>
<keyword evidence="1" id="KW-0812">Transmembrane</keyword>
<name>A0A6M0RE37_9CYAN</name>
<reference evidence="2 3" key="1">
    <citation type="journal article" date="2020" name="Microb. Ecol.">
        <title>Ecogenomics of the Marine Benthic Filamentous Cyanobacterium Adonisia.</title>
        <authorList>
            <person name="Walter J.M."/>
            <person name="Coutinho F.H."/>
            <person name="Leomil L."/>
            <person name="Hargreaves P.I."/>
            <person name="Campeao M.E."/>
            <person name="Vieira V.V."/>
            <person name="Silva B.S."/>
            <person name="Fistarol G.O."/>
            <person name="Salomon P.S."/>
            <person name="Sawabe T."/>
            <person name="Mino S."/>
            <person name="Hosokawa M."/>
            <person name="Miyashita H."/>
            <person name="Maruyama F."/>
            <person name="van Verk M.C."/>
            <person name="Dutilh B.E."/>
            <person name="Thompson C.C."/>
            <person name="Thompson F.L."/>
        </authorList>
    </citation>
    <scope>NUCLEOTIDE SEQUENCE [LARGE SCALE GENOMIC DNA]</scope>
    <source>
        <strain evidence="2 3">CCMR0081</strain>
    </source>
</reference>
<feature type="transmembrane region" description="Helical" evidence="1">
    <location>
        <begin position="192"/>
        <end position="212"/>
    </location>
</feature>
<gene>
    <name evidence="2" type="ORF">DXZ20_02280</name>
</gene>
<keyword evidence="1" id="KW-0472">Membrane</keyword>
<evidence type="ECO:0000256" key="1">
    <source>
        <dbReference type="SAM" id="Phobius"/>
    </source>
</evidence>
<accession>A0A6M0RE37</accession>
<keyword evidence="3" id="KW-1185">Reference proteome</keyword>
<protein>
    <recommendedName>
        <fullName evidence="4">YwiC-like family protein</fullName>
    </recommendedName>
</protein>
<evidence type="ECO:0000313" key="3">
    <source>
        <dbReference type="Proteomes" id="UP000481033"/>
    </source>
</evidence>
<feature type="transmembrane region" description="Helical" evidence="1">
    <location>
        <begin position="131"/>
        <end position="150"/>
    </location>
</feature>
<feature type="transmembrane region" description="Helical" evidence="1">
    <location>
        <begin position="106"/>
        <end position="124"/>
    </location>
</feature>
<feature type="transmembrane region" description="Helical" evidence="1">
    <location>
        <begin position="218"/>
        <end position="236"/>
    </location>
</feature>
<organism evidence="2 3">
    <name type="scientific">Adonisia turfae CCMR0081</name>
    <dbReference type="NCBI Taxonomy" id="2292702"/>
    <lineage>
        <taxon>Bacteria</taxon>
        <taxon>Bacillati</taxon>
        <taxon>Cyanobacteriota</taxon>
        <taxon>Adonisia</taxon>
        <taxon>Adonisia turfae</taxon>
    </lineage>
</organism>